<feature type="transmembrane region" description="Helical" evidence="2">
    <location>
        <begin position="524"/>
        <end position="548"/>
    </location>
</feature>
<evidence type="ECO:0000313" key="5">
    <source>
        <dbReference type="Proteomes" id="UP000579647"/>
    </source>
</evidence>
<keyword evidence="2" id="KW-0472">Membrane</keyword>
<reference evidence="4 5" key="1">
    <citation type="submission" date="2020-08" db="EMBL/GenBank/DDBJ databases">
        <title>Sequencing the genomes of 1000 actinobacteria strains.</title>
        <authorList>
            <person name="Klenk H.-P."/>
        </authorList>
    </citation>
    <scope>NUCLEOTIDE SEQUENCE [LARGE SCALE GENOMIC DNA]</scope>
    <source>
        <strain evidence="4 5">DSM 44598</strain>
    </source>
</reference>
<dbReference type="SUPFAM" id="SSF56601">
    <property type="entry name" value="beta-lactamase/transpeptidase-like"/>
    <property type="match status" value="1"/>
</dbReference>
<feature type="region of interest" description="Disordered" evidence="1">
    <location>
        <begin position="1"/>
        <end position="42"/>
    </location>
</feature>
<feature type="transmembrane region" description="Helical" evidence="2">
    <location>
        <begin position="462"/>
        <end position="479"/>
    </location>
</feature>
<dbReference type="RefSeq" id="WP_184365962.1">
    <property type="nucleotide sequence ID" value="NZ_BAAAKM010000033.1"/>
</dbReference>
<keyword evidence="2" id="KW-0812">Transmembrane</keyword>
<dbReference type="Gene3D" id="3.40.710.10">
    <property type="entry name" value="DD-peptidase/beta-lactamase superfamily"/>
    <property type="match status" value="1"/>
</dbReference>
<dbReference type="Proteomes" id="UP000579647">
    <property type="component" value="Unassembled WGS sequence"/>
</dbReference>
<dbReference type="EMBL" id="JACHDO010000001">
    <property type="protein sequence ID" value="MBB5492527.1"/>
    <property type="molecule type" value="Genomic_DNA"/>
</dbReference>
<dbReference type="Pfam" id="PF00144">
    <property type="entry name" value="Beta-lactamase"/>
    <property type="match status" value="1"/>
</dbReference>
<organism evidence="4 5">
    <name type="scientific">Nocardiopsis metallicus</name>
    <dbReference type="NCBI Taxonomy" id="179819"/>
    <lineage>
        <taxon>Bacteria</taxon>
        <taxon>Bacillati</taxon>
        <taxon>Actinomycetota</taxon>
        <taxon>Actinomycetes</taxon>
        <taxon>Streptosporangiales</taxon>
        <taxon>Nocardiopsidaceae</taxon>
        <taxon>Nocardiopsis</taxon>
    </lineage>
</organism>
<sequence>MTPSDARHTPPYQDQPAPDQPAPDQPAPEQPAPEGPGQRPRAEAAPRNVLLVALAVGAVVALAAVLLFPLLPHRSPAPAVEFEGDEALVADVSAALDPGRVQGLAVARFPNDAPEQVEWVTAGTADGTAPITTTTPFETGSVFKVFTAMTLADMVAAGETSLDRTVGEIFPDTEFADPAIAGATLEDLATHHAGFVTQMEEGPLGALRRNAWGDSYRQAVPPLEFAATAQAAVPGSFMYSNAGYALLGEALAEESGTPYPELVRERVLDPLRLDATVISDAGVPEGGAGPYTEPGSRVQEWRNTDYAAAGVATWGTPEDLVRFMAAVAEGEAPGMAALDPVHETVEFEVPQAEPEGLGIGLGWRLLDVPGVGQVTWHSGGSFGTRTMIATDGEQSVVVMANSLGVEAPALAFQLLGDDPQRIPGSPVPVKLLVSYFTVLVPAALLLALVLRRRTLLTRRPLDRLRIVSLTLGALAWNLLGLRHGDWVGAPAFVWALGLGLVAAAVTVGAWHWRRVPVEAGRFRWLHVTVFVLSLLFSLGLGTLMAWGLTVAWS</sequence>
<feature type="transmembrane region" description="Helical" evidence="2">
    <location>
        <begin position="49"/>
        <end position="71"/>
    </location>
</feature>
<dbReference type="InterPro" id="IPR001466">
    <property type="entry name" value="Beta-lactam-related"/>
</dbReference>
<evidence type="ECO:0000313" key="4">
    <source>
        <dbReference type="EMBL" id="MBB5492527.1"/>
    </source>
</evidence>
<name>A0A840WLJ1_9ACTN</name>
<evidence type="ECO:0000256" key="1">
    <source>
        <dbReference type="SAM" id="MobiDB-lite"/>
    </source>
</evidence>
<feature type="transmembrane region" description="Helical" evidence="2">
    <location>
        <begin position="491"/>
        <end position="512"/>
    </location>
</feature>
<evidence type="ECO:0000256" key="2">
    <source>
        <dbReference type="SAM" id="Phobius"/>
    </source>
</evidence>
<dbReference type="AlphaFoldDB" id="A0A840WLJ1"/>
<keyword evidence="2" id="KW-1133">Transmembrane helix</keyword>
<evidence type="ECO:0000259" key="3">
    <source>
        <dbReference type="Pfam" id="PF00144"/>
    </source>
</evidence>
<feature type="compositionally biased region" description="Pro residues" evidence="1">
    <location>
        <begin position="18"/>
        <end position="34"/>
    </location>
</feature>
<dbReference type="PANTHER" id="PTHR46825">
    <property type="entry name" value="D-ALANYL-D-ALANINE-CARBOXYPEPTIDASE/ENDOPEPTIDASE AMPH"/>
    <property type="match status" value="1"/>
</dbReference>
<feature type="domain" description="Beta-lactamase-related" evidence="3">
    <location>
        <begin position="94"/>
        <end position="405"/>
    </location>
</feature>
<dbReference type="InterPro" id="IPR050491">
    <property type="entry name" value="AmpC-like"/>
</dbReference>
<accession>A0A840WLJ1</accession>
<dbReference type="PANTHER" id="PTHR46825:SF9">
    <property type="entry name" value="BETA-LACTAMASE-RELATED DOMAIN-CONTAINING PROTEIN"/>
    <property type="match status" value="1"/>
</dbReference>
<feature type="transmembrane region" description="Helical" evidence="2">
    <location>
        <begin position="431"/>
        <end position="450"/>
    </location>
</feature>
<comment type="caution">
    <text evidence="4">The sequence shown here is derived from an EMBL/GenBank/DDBJ whole genome shotgun (WGS) entry which is preliminary data.</text>
</comment>
<proteinExistence type="predicted"/>
<protein>
    <submittedName>
        <fullName evidence="4">CubicO group peptidase (Beta-lactamase class C family)</fullName>
    </submittedName>
</protein>
<gene>
    <name evidence="4" type="ORF">HNR07_003664</name>
</gene>
<keyword evidence="5" id="KW-1185">Reference proteome</keyword>
<dbReference type="InterPro" id="IPR012338">
    <property type="entry name" value="Beta-lactam/transpept-like"/>
</dbReference>